<dbReference type="Pfam" id="PF07715">
    <property type="entry name" value="Plug"/>
    <property type="match status" value="1"/>
</dbReference>
<keyword evidence="13 14" id="KW-0998">Cell outer membrane</keyword>
<evidence type="ECO:0000313" key="21">
    <source>
        <dbReference type="Proteomes" id="UP000231501"/>
    </source>
</evidence>
<keyword evidence="9" id="KW-0406">Ion transport</keyword>
<evidence type="ECO:0000256" key="13">
    <source>
        <dbReference type="ARBA" id="ARBA00023237"/>
    </source>
</evidence>
<proteinExistence type="inferred from homology"/>
<dbReference type="GO" id="GO:0015891">
    <property type="term" value="P:siderophore transport"/>
    <property type="evidence" value="ECO:0007669"/>
    <property type="project" value="InterPro"/>
</dbReference>
<dbReference type="InterPro" id="IPR037066">
    <property type="entry name" value="Plug_dom_sf"/>
</dbReference>
<dbReference type="InterPro" id="IPR000531">
    <property type="entry name" value="Beta-barrel_TonB"/>
</dbReference>
<dbReference type="Gene3D" id="2.170.130.10">
    <property type="entry name" value="TonB-dependent receptor, plug domain"/>
    <property type="match status" value="1"/>
</dbReference>
<keyword evidence="21" id="KW-1185">Reference proteome</keyword>
<dbReference type="GO" id="GO:0015344">
    <property type="term" value="F:siderophore uptake transmembrane transporter activity"/>
    <property type="evidence" value="ECO:0007669"/>
    <property type="project" value="TreeGrafter"/>
</dbReference>
<reference evidence="20 21" key="1">
    <citation type="submission" date="2017-11" db="EMBL/GenBank/DDBJ databases">
        <title>Draft genome sequence of Mitsuaria sp. HWN-4.</title>
        <authorList>
            <person name="Gundlapally S.R."/>
        </authorList>
    </citation>
    <scope>NUCLEOTIDE SEQUENCE [LARGE SCALE GENOMIC DNA]</scope>
    <source>
        <strain evidence="20 21">HWN-4</strain>
    </source>
</reference>
<dbReference type="InterPro" id="IPR010917">
    <property type="entry name" value="TonB_rcpt_CS"/>
</dbReference>
<sequence>MSSTASRGASPRLSLISLSVLALLAPFAAGAQSAATDAKAPDARLAVEGQAPAKLLDEVTVNGVRKKTFAPTTVRVGAFRDQDPLDVPLTNSVMSRDLLDAQAAQGLYDALKNTAGVTRSQVSGSTYDNLSIRGIVVENRGNYRLNGNLPIVNLIDIPLENKEQVEVLKGASSMYYGMVPPSGIVNFVTKRAGPTPVTSLTTTFNDHGGMKAHVDIGRRFGADDSMGLRFNAVTSKEATGIDRYKGDRGLVSVAYDWRATPWANLKVDVEHYRKNVSEQGAITLPAAVNGVITLPRVPDNKTNIAPEWARYDAEATNLLVRGDFALSDDWVLSIESGRANTQRDRNYTTLTNYNTQTGAGTANISVLKGQEYTNTNHRVEAIGRFDTAGIGHELTIGATYNRRASAGWFNGTARAAQNLYDPVDIAPVSPTLTQTGFPSEVNDRGLYIFDRMSFGERWQLLAGLRKTVYRSEASNPSSPVPTYRADKVTPNVSVMWKPMKDLSVYASALRGLEETGTAPLNTDNFGQVLPPAVSRQHELGVKARLGAVLLQTALFQTDRPLATTINRVYQVGGETRYRGLEFSASGEIGRDFALVVSGVVLDAEITKVGTGNPLELGKTPENTPKNTLGVFGEYRLPAVPGLSLNAGVYHVGKRAVNNSNQAWVDGYQTLSLGARYETRLFDKRVNLQANLDNATDKDYWSTAGNGLLGVGAPRTLRITAKVDF</sequence>
<feature type="chain" id="PRO_5013775711" evidence="17">
    <location>
        <begin position="32"/>
        <end position="724"/>
    </location>
</feature>
<dbReference type="PANTHER" id="PTHR32552">
    <property type="entry name" value="FERRICHROME IRON RECEPTOR-RELATED"/>
    <property type="match status" value="1"/>
</dbReference>
<evidence type="ECO:0000256" key="1">
    <source>
        <dbReference type="ARBA" id="ARBA00004571"/>
    </source>
</evidence>
<evidence type="ECO:0000256" key="10">
    <source>
        <dbReference type="ARBA" id="ARBA00023077"/>
    </source>
</evidence>
<keyword evidence="12 20" id="KW-0675">Receptor</keyword>
<organism evidence="20 21">
    <name type="scientific">Roseateles chitinivorans</name>
    <dbReference type="NCBI Taxonomy" id="2917965"/>
    <lineage>
        <taxon>Bacteria</taxon>
        <taxon>Pseudomonadati</taxon>
        <taxon>Pseudomonadota</taxon>
        <taxon>Betaproteobacteria</taxon>
        <taxon>Burkholderiales</taxon>
        <taxon>Sphaerotilaceae</taxon>
        <taxon>Roseateles</taxon>
    </lineage>
</organism>
<evidence type="ECO:0000256" key="3">
    <source>
        <dbReference type="ARBA" id="ARBA00022448"/>
    </source>
</evidence>
<gene>
    <name evidence="20" type="ORF">CS062_07790</name>
</gene>
<dbReference type="CDD" id="cd01347">
    <property type="entry name" value="ligand_gated_channel"/>
    <property type="match status" value="1"/>
</dbReference>
<dbReference type="InterPro" id="IPR039426">
    <property type="entry name" value="TonB-dep_rcpt-like"/>
</dbReference>
<keyword evidence="5" id="KW-0410">Iron transport</keyword>
<evidence type="ECO:0000259" key="18">
    <source>
        <dbReference type="Pfam" id="PF00593"/>
    </source>
</evidence>
<evidence type="ECO:0000256" key="16">
    <source>
        <dbReference type="RuleBase" id="RU003357"/>
    </source>
</evidence>
<evidence type="ECO:0000256" key="17">
    <source>
        <dbReference type="SAM" id="SignalP"/>
    </source>
</evidence>
<dbReference type="GO" id="GO:0009279">
    <property type="term" value="C:cell outer membrane"/>
    <property type="evidence" value="ECO:0007669"/>
    <property type="project" value="UniProtKB-SubCell"/>
</dbReference>
<keyword evidence="6 14" id="KW-0812">Transmembrane</keyword>
<dbReference type="Gene3D" id="2.40.170.20">
    <property type="entry name" value="TonB-dependent receptor, beta-barrel domain"/>
    <property type="match status" value="1"/>
</dbReference>
<feature type="domain" description="TonB-dependent receptor plug" evidence="19">
    <location>
        <begin position="85"/>
        <end position="183"/>
    </location>
</feature>
<dbReference type="AlphaFoldDB" id="A0A2G9CDY1"/>
<evidence type="ECO:0000256" key="15">
    <source>
        <dbReference type="PROSITE-ProRule" id="PRU10144"/>
    </source>
</evidence>
<dbReference type="Proteomes" id="UP000231501">
    <property type="component" value="Unassembled WGS sequence"/>
</dbReference>
<evidence type="ECO:0000256" key="8">
    <source>
        <dbReference type="ARBA" id="ARBA00023004"/>
    </source>
</evidence>
<evidence type="ECO:0000259" key="19">
    <source>
        <dbReference type="Pfam" id="PF07715"/>
    </source>
</evidence>
<evidence type="ECO:0000256" key="5">
    <source>
        <dbReference type="ARBA" id="ARBA00022496"/>
    </source>
</evidence>
<dbReference type="EMBL" id="PEOG01000016">
    <property type="protein sequence ID" value="PIM53834.1"/>
    <property type="molecule type" value="Genomic_DNA"/>
</dbReference>
<dbReference type="Pfam" id="PF00593">
    <property type="entry name" value="TonB_dep_Rec_b-barrel"/>
    <property type="match status" value="1"/>
</dbReference>
<dbReference type="InterPro" id="IPR012910">
    <property type="entry name" value="Plug_dom"/>
</dbReference>
<feature type="short sequence motif" description="TonB C-terminal box" evidence="15">
    <location>
        <begin position="707"/>
        <end position="724"/>
    </location>
</feature>
<evidence type="ECO:0000313" key="20">
    <source>
        <dbReference type="EMBL" id="PIM53834.1"/>
    </source>
</evidence>
<evidence type="ECO:0000256" key="12">
    <source>
        <dbReference type="ARBA" id="ARBA00023170"/>
    </source>
</evidence>
<dbReference type="PROSITE" id="PS01156">
    <property type="entry name" value="TONB_DEPENDENT_REC_2"/>
    <property type="match status" value="1"/>
</dbReference>
<evidence type="ECO:0000256" key="14">
    <source>
        <dbReference type="PROSITE-ProRule" id="PRU01360"/>
    </source>
</evidence>
<feature type="signal peptide" evidence="17">
    <location>
        <begin position="1"/>
        <end position="31"/>
    </location>
</feature>
<feature type="domain" description="TonB-dependent receptor-like beta-barrel" evidence="18">
    <location>
        <begin position="296"/>
        <end position="693"/>
    </location>
</feature>
<comment type="similarity">
    <text evidence="2 14 16">Belongs to the TonB-dependent receptor family.</text>
</comment>
<dbReference type="RefSeq" id="WP_099860971.1">
    <property type="nucleotide sequence ID" value="NZ_PEOG01000016.1"/>
</dbReference>
<dbReference type="OrthoDB" id="8732650at2"/>
<comment type="caution">
    <text evidence="20">The sequence shown here is derived from an EMBL/GenBank/DDBJ whole genome shotgun (WGS) entry which is preliminary data.</text>
</comment>
<dbReference type="SUPFAM" id="SSF56935">
    <property type="entry name" value="Porins"/>
    <property type="match status" value="1"/>
</dbReference>
<dbReference type="InterPro" id="IPR010105">
    <property type="entry name" value="TonB_sidphr_rcpt"/>
</dbReference>
<evidence type="ECO:0000256" key="2">
    <source>
        <dbReference type="ARBA" id="ARBA00009810"/>
    </source>
</evidence>
<keyword evidence="11 14" id="KW-0472">Membrane</keyword>
<protein>
    <submittedName>
        <fullName evidence="20">TonB-dependent siderophore receptor</fullName>
    </submittedName>
</protein>
<dbReference type="InterPro" id="IPR036942">
    <property type="entry name" value="Beta-barrel_TonB_sf"/>
</dbReference>
<dbReference type="PANTHER" id="PTHR32552:SF82">
    <property type="entry name" value="FCUA PROTEIN"/>
    <property type="match status" value="1"/>
</dbReference>
<dbReference type="GO" id="GO:0038023">
    <property type="term" value="F:signaling receptor activity"/>
    <property type="evidence" value="ECO:0007669"/>
    <property type="project" value="InterPro"/>
</dbReference>
<dbReference type="NCBIfam" id="TIGR01783">
    <property type="entry name" value="TonB-siderophor"/>
    <property type="match status" value="1"/>
</dbReference>
<keyword evidence="4 14" id="KW-1134">Transmembrane beta strand</keyword>
<evidence type="ECO:0000256" key="11">
    <source>
        <dbReference type="ARBA" id="ARBA00023136"/>
    </source>
</evidence>
<keyword evidence="10 16" id="KW-0798">TonB box</keyword>
<accession>A0A2G9CDY1</accession>
<evidence type="ECO:0000256" key="7">
    <source>
        <dbReference type="ARBA" id="ARBA00022729"/>
    </source>
</evidence>
<evidence type="ECO:0000256" key="6">
    <source>
        <dbReference type="ARBA" id="ARBA00022692"/>
    </source>
</evidence>
<comment type="subcellular location">
    <subcellularLocation>
        <location evidence="1 14">Cell outer membrane</location>
        <topology evidence="1 14">Multi-pass membrane protein</topology>
    </subcellularLocation>
</comment>
<keyword evidence="3 14" id="KW-0813">Transport</keyword>
<name>A0A2G9CDY1_9BURK</name>
<dbReference type="PROSITE" id="PS52016">
    <property type="entry name" value="TONB_DEPENDENT_REC_3"/>
    <property type="match status" value="1"/>
</dbReference>
<evidence type="ECO:0000256" key="4">
    <source>
        <dbReference type="ARBA" id="ARBA00022452"/>
    </source>
</evidence>
<keyword evidence="8" id="KW-0408">Iron</keyword>
<evidence type="ECO:0000256" key="9">
    <source>
        <dbReference type="ARBA" id="ARBA00023065"/>
    </source>
</evidence>
<keyword evidence="7 17" id="KW-0732">Signal</keyword>